<keyword evidence="1" id="KW-1133">Transmembrane helix</keyword>
<evidence type="ECO:0000313" key="4">
    <source>
        <dbReference type="Proteomes" id="UP000193100"/>
    </source>
</evidence>
<dbReference type="EMBL" id="CP020931">
    <property type="protein sequence ID" value="ARM85003.1"/>
    <property type="molecule type" value="Genomic_DNA"/>
</dbReference>
<organism evidence="2 4">
    <name type="scientific">Marinobacter salarius</name>
    <dbReference type="NCBI Taxonomy" id="1420917"/>
    <lineage>
        <taxon>Bacteria</taxon>
        <taxon>Pseudomonadati</taxon>
        <taxon>Pseudomonadota</taxon>
        <taxon>Gammaproteobacteria</taxon>
        <taxon>Pseudomonadales</taxon>
        <taxon>Marinobacteraceae</taxon>
        <taxon>Marinobacter</taxon>
    </lineage>
</organism>
<keyword evidence="5" id="KW-1185">Reference proteome</keyword>
<dbReference type="Proteomes" id="UP000193100">
    <property type="component" value="Chromosome"/>
</dbReference>
<evidence type="ECO:0000313" key="3">
    <source>
        <dbReference type="EMBL" id="SFL55701.1"/>
    </source>
</evidence>
<dbReference type="AlphaFoldDB" id="A0A1W6KC64"/>
<feature type="transmembrane region" description="Helical" evidence="1">
    <location>
        <begin position="70"/>
        <end position="88"/>
    </location>
</feature>
<accession>A0A1W6KC64</accession>
<name>A0A1W6KC64_9GAMM</name>
<evidence type="ECO:0000313" key="2">
    <source>
        <dbReference type="EMBL" id="ARM85003.1"/>
    </source>
</evidence>
<dbReference type="EMBL" id="FOTV01000004">
    <property type="protein sequence ID" value="SFL55701.1"/>
    <property type="molecule type" value="Genomic_DNA"/>
</dbReference>
<keyword evidence="1" id="KW-0472">Membrane</keyword>
<sequence>MEDLKRSRVTIVAVSAVVLFFLTNYLARFLFGLTGVVVSVVIAALIAAYIGWSVARVLKRVPTSEERGRVLWAYGGFLGALFVAWGAYVGLSAGLDSSGVLFLLSHYLPYPALAHLMLSDRMAARFVGKAG</sequence>
<accession>A0A1I4IPG5</accession>
<gene>
    <name evidence="2" type="ORF">MARSALSMR5_02957</name>
    <name evidence="3" type="ORF">SAMN04487868_10450</name>
</gene>
<proteinExistence type="predicted"/>
<feature type="transmembrane region" description="Helical" evidence="1">
    <location>
        <begin position="33"/>
        <end position="58"/>
    </location>
</feature>
<reference evidence="3 5" key="1">
    <citation type="submission" date="2016-10" db="EMBL/GenBank/DDBJ databases">
        <authorList>
            <person name="Varghese N."/>
            <person name="Submissions S."/>
        </authorList>
    </citation>
    <scope>NUCLEOTIDE SEQUENCE [LARGE SCALE GENOMIC DNA]</scope>
    <source>
        <strain evidence="3 5">DSM 26291</strain>
    </source>
</reference>
<dbReference type="Proteomes" id="UP000199211">
    <property type="component" value="Unassembled WGS sequence"/>
</dbReference>
<keyword evidence="1" id="KW-0812">Transmembrane</keyword>
<evidence type="ECO:0000313" key="5">
    <source>
        <dbReference type="Proteomes" id="UP000199211"/>
    </source>
</evidence>
<protein>
    <submittedName>
        <fullName evidence="2">Uncharacterized protein</fullName>
    </submittedName>
</protein>
<feature type="transmembrane region" description="Helical" evidence="1">
    <location>
        <begin position="100"/>
        <end position="118"/>
    </location>
</feature>
<dbReference type="GeneID" id="77256885"/>
<feature type="transmembrane region" description="Helical" evidence="1">
    <location>
        <begin position="9"/>
        <end position="27"/>
    </location>
</feature>
<dbReference type="RefSeq" id="WP_085681383.1">
    <property type="nucleotide sequence ID" value="NZ_CP020931.1"/>
</dbReference>
<reference evidence="2 4" key="2">
    <citation type="submission" date="2017-04" db="EMBL/GenBank/DDBJ databases">
        <title>Genome Sequence of Marinobacter salarius strain SMR5 Isolated from a culture of the Diatom Skeletonema marinoi.</title>
        <authorList>
            <person name="Topel M."/>
            <person name="Pinder M.I.M."/>
            <person name="Johansson O.N."/>
            <person name="Kourtchenko O."/>
            <person name="Godhe A."/>
            <person name="Clarke A.K."/>
        </authorList>
    </citation>
    <scope>NUCLEOTIDE SEQUENCE [LARGE SCALE GENOMIC DNA]</scope>
    <source>
        <strain evidence="2 4">SMR5</strain>
    </source>
</reference>
<evidence type="ECO:0000256" key="1">
    <source>
        <dbReference type="SAM" id="Phobius"/>
    </source>
</evidence>